<sequence>MALQMFSLRYAQFAEADRWHRTRAAFCYQPFRHYSERLNTERSHSVLGQGSWKAVTPQNEESSHHRTPSRPYQQQSIKSGRFDPLATSSRKQLRGSTHSKSVTAKDSSANLRSYEGTGHPDIVLQSLPSTSGAIEQSIGGTLQDAHHFGTGLLPSWYGCQANRILRS</sequence>
<proteinExistence type="predicted"/>
<evidence type="ECO:0000313" key="3">
    <source>
        <dbReference type="Proteomes" id="UP000054549"/>
    </source>
</evidence>
<dbReference type="EMBL" id="KN818248">
    <property type="protein sequence ID" value="KIL64564.1"/>
    <property type="molecule type" value="Genomic_DNA"/>
</dbReference>
<protein>
    <submittedName>
        <fullName evidence="2">Uncharacterized protein</fullName>
    </submittedName>
</protein>
<name>A0A0C2TCN5_AMAMK</name>
<dbReference type="AlphaFoldDB" id="A0A0C2TCN5"/>
<evidence type="ECO:0000313" key="2">
    <source>
        <dbReference type="EMBL" id="KIL64564.1"/>
    </source>
</evidence>
<dbReference type="InParanoid" id="A0A0C2TCN5"/>
<keyword evidence="3" id="KW-1185">Reference proteome</keyword>
<dbReference type="Proteomes" id="UP000054549">
    <property type="component" value="Unassembled WGS sequence"/>
</dbReference>
<gene>
    <name evidence="2" type="ORF">M378DRAFT_579062</name>
</gene>
<evidence type="ECO:0000256" key="1">
    <source>
        <dbReference type="SAM" id="MobiDB-lite"/>
    </source>
</evidence>
<reference evidence="2 3" key="1">
    <citation type="submission" date="2014-04" db="EMBL/GenBank/DDBJ databases">
        <title>Evolutionary Origins and Diversification of the Mycorrhizal Mutualists.</title>
        <authorList>
            <consortium name="DOE Joint Genome Institute"/>
            <consortium name="Mycorrhizal Genomics Consortium"/>
            <person name="Kohler A."/>
            <person name="Kuo A."/>
            <person name="Nagy L.G."/>
            <person name="Floudas D."/>
            <person name="Copeland A."/>
            <person name="Barry K.W."/>
            <person name="Cichocki N."/>
            <person name="Veneault-Fourrey C."/>
            <person name="LaButti K."/>
            <person name="Lindquist E.A."/>
            <person name="Lipzen A."/>
            <person name="Lundell T."/>
            <person name="Morin E."/>
            <person name="Murat C."/>
            <person name="Riley R."/>
            <person name="Ohm R."/>
            <person name="Sun H."/>
            <person name="Tunlid A."/>
            <person name="Henrissat B."/>
            <person name="Grigoriev I.V."/>
            <person name="Hibbett D.S."/>
            <person name="Martin F."/>
        </authorList>
    </citation>
    <scope>NUCLEOTIDE SEQUENCE [LARGE SCALE GENOMIC DNA]</scope>
    <source>
        <strain evidence="2 3">Koide BX008</strain>
    </source>
</reference>
<feature type="region of interest" description="Disordered" evidence="1">
    <location>
        <begin position="42"/>
        <end position="117"/>
    </location>
</feature>
<organism evidence="2 3">
    <name type="scientific">Amanita muscaria (strain Koide BX008)</name>
    <dbReference type="NCBI Taxonomy" id="946122"/>
    <lineage>
        <taxon>Eukaryota</taxon>
        <taxon>Fungi</taxon>
        <taxon>Dikarya</taxon>
        <taxon>Basidiomycota</taxon>
        <taxon>Agaricomycotina</taxon>
        <taxon>Agaricomycetes</taxon>
        <taxon>Agaricomycetidae</taxon>
        <taxon>Agaricales</taxon>
        <taxon>Pluteineae</taxon>
        <taxon>Amanitaceae</taxon>
        <taxon>Amanita</taxon>
    </lineage>
</organism>
<accession>A0A0C2TCN5</accession>
<feature type="compositionally biased region" description="Polar residues" evidence="1">
    <location>
        <begin position="86"/>
        <end position="111"/>
    </location>
</feature>
<dbReference type="HOGENOM" id="CLU_1594115_0_0_1"/>